<evidence type="ECO:0000256" key="2">
    <source>
        <dbReference type="SAM" id="SignalP"/>
    </source>
</evidence>
<protein>
    <recommendedName>
        <fullName evidence="5">YMGG-like Gly-zipper</fullName>
    </recommendedName>
</protein>
<feature type="chain" id="PRO_5002110334" description="YMGG-like Gly-zipper" evidence="2">
    <location>
        <begin position="24"/>
        <end position="335"/>
    </location>
</feature>
<evidence type="ECO:0000313" key="4">
    <source>
        <dbReference type="Proteomes" id="UP000031518"/>
    </source>
</evidence>
<gene>
    <name evidence="3" type="ORF">PYK22_01673</name>
</gene>
<organism evidence="3 4">
    <name type="scientific">Pyrinomonas methylaliphatogenes</name>
    <dbReference type="NCBI Taxonomy" id="454194"/>
    <lineage>
        <taxon>Bacteria</taxon>
        <taxon>Pseudomonadati</taxon>
        <taxon>Acidobacteriota</taxon>
        <taxon>Blastocatellia</taxon>
        <taxon>Blastocatellales</taxon>
        <taxon>Pyrinomonadaceae</taxon>
        <taxon>Pyrinomonas</taxon>
    </lineage>
</organism>
<dbReference type="STRING" id="454194.PYK22_01673"/>
<dbReference type="OrthoDB" id="120738at2"/>
<sequence precursor="true">MKLMEKMAVGALIWALVWTPAIAAQSTAPQQRATLERGYRTGYSDGYQAGLRDRNSGAPRDFRDEEDYRRADRAYSPNYGSLEDYRDGYRQGFEAGYEAGYDGRDFDSTIPANLARRDAASNATETATETSQEGQTANIPSNAPSTNVSSTAASGGAIYIPSGTTMVAELLTNLSTDASQRGDRFQARIVEPAEYAGAILDGRVERVKRAGRVRGTAELELDFEQIRLPDGRWANIKAQLIEVVPEGVSNAGSVDPEGGVKGKDSTKDDAVKVGAGAGLGALIGAIAGGGKGAAIGAVIGAAAGAGGAIASRGEDVRLTRGQKLRIRTNTDTRVQ</sequence>
<feature type="signal peptide" evidence="2">
    <location>
        <begin position="1"/>
        <end position="23"/>
    </location>
</feature>
<feature type="compositionally biased region" description="Polar residues" evidence="1">
    <location>
        <begin position="138"/>
        <end position="151"/>
    </location>
</feature>
<evidence type="ECO:0000256" key="1">
    <source>
        <dbReference type="SAM" id="MobiDB-lite"/>
    </source>
</evidence>
<name>A0A0B6WWK6_9BACT</name>
<reference evidence="3 4" key="1">
    <citation type="submission" date="2013-12" db="EMBL/GenBank/DDBJ databases">
        <authorList>
            <person name="Stott M."/>
        </authorList>
    </citation>
    <scope>NUCLEOTIDE SEQUENCE [LARGE SCALE GENOMIC DNA]</scope>
    <source>
        <strain evidence="3 4">K22</strain>
    </source>
</reference>
<evidence type="ECO:0008006" key="5">
    <source>
        <dbReference type="Google" id="ProtNLM"/>
    </source>
</evidence>
<dbReference type="Proteomes" id="UP000031518">
    <property type="component" value="Unassembled WGS sequence"/>
</dbReference>
<keyword evidence="2" id="KW-0732">Signal</keyword>
<feature type="region of interest" description="Disordered" evidence="1">
    <location>
        <begin position="44"/>
        <end position="66"/>
    </location>
</feature>
<feature type="region of interest" description="Disordered" evidence="1">
    <location>
        <begin position="117"/>
        <end position="151"/>
    </location>
</feature>
<dbReference type="EMBL" id="CBXV010000006">
    <property type="protein sequence ID" value="CDM65668.1"/>
    <property type="molecule type" value="Genomic_DNA"/>
</dbReference>
<proteinExistence type="predicted"/>
<keyword evidence="4" id="KW-1185">Reference proteome</keyword>
<reference evidence="3 4" key="2">
    <citation type="submission" date="2015-01" db="EMBL/GenBank/DDBJ databases">
        <title>Complete genome sequence of Pyrinomonas methylaliphatogenes type strain K22T.</title>
        <authorList>
            <person name="Lee K.C.Y."/>
            <person name="Power J.F."/>
            <person name="Dunfield P.F."/>
            <person name="Morgan X.C."/>
            <person name="Huttenhower C."/>
            <person name="Stott M.B."/>
        </authorList>
    </citation>
    <scope>NUCLEOTIDE SEQUENCE [LARGE SCALE GENOMIC DNA]</scope>
    <source>
        <strain evidence="3 4">K22</strain>
    </source>
</reference>
<feature type="compositionally biased region" description="Basic and acidic residues" evidence="1">
    <location>
        <begin position="51"/>
        <end position="66"/>
    </location>
</feature>
<feature type="compositionally biased region" description="Low complexity" evidence="1">
    <location>
        <begin position="120"/>
        <end position="137"/>
    </location>
</feature>
<evidence type="ECO:0000313" key="3">
    <source>
        <dbReference type="EMBL" id="CDM65668.1"/>
    </source>
</evidence>
<dbReference type="RefSeq" id="WP_041976145.1">
    <property type="nucleotide sequence ID" value="NZ_CBXV010000006.1"/>
</dbReference>
<accession>A0A0B6WWK6</accession>
<dbReference type="AlphaFoldDB" id="A0A0B6WWK6"/>